<protein>
    <submittedName>
        <fullName evidence="1">HAD superfamily hydrolase</fullName>
    </submittedName>
</protein>
<dbReference type="EMBL" id="ARZY01000009">
    <property type="protein sequence ID" value="EWH10707.1"/>
    <property type="molecule type" value="Genomic_DNA"/>
</dbReference>
<dbReference type="AlphaFoldDB" id="W7QP05"/>
<dbReference type="Pfam" id="PF13419">
    <property type="entry name" value="HAD_2"/>
    <property type="match status" value="1"/>
</dbReference>
<dbReference type="InterPro" id="IPR051806">
    <property type="entry name" value="HAD-like_SPP"/>
</dbReference>
<keyword evidence="1" id="KW-0378">Hydrolase</keyword>
<dbReference type="CDD" id="cd07505">
    <property type="entry name" value="HAD_BPGM-like"/>
    <property type="match status" value="1"/>
</dbReference>
<dbReference type="GO" id="GO:0050308">
    <property type="term" value="F:sugar-phosphatase activity"/>
    <property type="evidence" value="ECO:0007669"/>
    <property type="project" value="TreeGrafter"/>
</dbReference>
<dbReference type="Proteomes" id="UP000019276">
    <property type="component" value="Unassembled WGS sequence"/>
</dbReference>
<dbReference type="InterPro" id="IPR006439">
    <property type="entry name" value="HAD-SF_hydro_IA"/>
</dbReference>
<dbReference type="SUPFAM" id="SSF56784">
    <property type="entry name" value="HAD-like"/>
    <property type="match status" value="1"/>
</dbReference>
<gene>
    <name evidence="1" type="ORF">DS2_06641</name>
</gene>
<keyword evidence="2" id="KW-1185">Reference proteome</keyword>
<dbReference type="OrthoDB" id="9800058at2"/>
<reference evidence="1 2" key="1">
    <citation type="journal article" date="2014" name="Genome Announc.">
        <title>Draft Genome Sequence of the Agar-Degrading Bacterium Catenovulum sp. Strain DS-2, Isolated from Intestines of Haliotis diversicolor.</title>
        <authorList>
            <person name="Shan D."/>
            <person name="Li X."/>
            <person name="Gu Z."/>
            <person name="Wei G."/>
            <person name="Gao Z."/>
            <person name="Shao Z."/>
        </authorList>
    </citation>
    <scope>NUCLEOTIDE SEQUENCE [LARGE SCALE GENOMIC DNA]</scope>
    <source>
        <strain evidence="1 2">DS-2</strain>
    </source>
</reference>
<dbReference type="SFLD" id="SFLDG01129">
    <property type="entry name" value="C1.5:_HAD__Beta-PGM__Phosphata"/>
    <property type="match status" value="1"/>
</dbReference>
<dbReference type="STRING" id="1328313.DS2_06641"/>
<dbReference type="InterPro" id="IPR023214">
    <property type="entry name" value="HAD_sf"/>
</dbReference>
<dbReference type="InterPro" id="IPR023198">
    <property type="entry name" value="PGP-like_dom2"/>
</dbReference>
<dbReference type="PANTHER" id="PTHR43481:SF4">
    <property type="entry name" value="GLYCEROL-1-PHOSPHATE PHOSPHOHYDROLASE 1-RELATED"/>
    <property type="match status" value="1"/>
</dbReference>
<comment type="caution">
    <text evidence="1">The sequence shown here is derived from an EMBL/GenBank/DDBJ whole genome shotgun (WGS) entry which is preliminary data.</text>
</comment>
<dbReference type="eggNOG" id="COG0637">
    <property type="taxonomic scope" value="Bacteria"/>
</dbReference>
<dbReference type="Gene3D" id="3.40.50.1000">
    <property type="entry name" value="HAD superfamily/HAD-like"/>
    <property type="match status" value="1"/>
</dbReference>
<dbReference type="PATRIC" id="fig|1328313.3.peg.1362"/>
<dbReference type="PRINTS" id="PR00413">
    <property type="entry name" value="HADHALOGNASE"/>
</dbReference>
<dbReference type="NCBIfam" id="TIGR01509">
    <property type="entry name" value="HAD-SF-IA-v3"/>
    <property type="match status" value="1"/>
</dbReference>
<proteinExistence type="predicted"/>
<evidence type="ECO:0000313" key="1">
    <source>
        <dbReference type="EMBL" id="EWH10707.1"/>
    </source>
</evidence>
<dbReference type="PANTHER" id="PTHR43481">
    <property type="entry name" value="FRUCTOSE-1-PHOSPHATE PHOSPHATASE"/>
    <property type="match status" value="1"/>
</dbReference>
<sequence length="215" mass="23802">MSEFKAILFDKDGTIFDSEAVYRESWVKAANELGFHFTAEMYDPFVGVRAIESYQGAEKLFGPDFPIDEFIQRTRLYNEQVKKAGMPIKPGFEAFFSQAKKLNIPLGLVTSAVHDAAISTFQGTDFLQSFSVIVTGDMVEHPKPDPSCYQMACEQLKLKPSEVLVFEDSNAGVAAAVSAGCQTVAIPDYLPVKPELLKQAAYVFNSFNDALFLVK</sequence>
<evidence type="ECO:0000313" key="2">
    <source>
        <dbReference type="Proteomes" id="UP000019276"/>
    </source>
</evidence>
<accession>W7QP05</accession>
<dbReference type="SFLD" id="SFLDS00003">
    <property type="entry name" value="Haloacid_Dehalogenase"/>
    <property type="match status" value="1"/>
</dbReference>
<dbReference type="InterPro" id="IPR036412">
    <property type="entry name" value="HAD-like_sf"/>
</dbReference>
<dbReference type="Gene3D" id="1.10.150.240">
    <property type="entry name" value="Putative phosphatase, domain 2"/>
    <property type="match status" value="1"/>
</dbReference>
<dbReference type="RefSeq" id="WP_035013917.1">
    <property type="nucleotide sequence ID" value="NZ_ARZY01000009.1"/>
</dbReference>
<dbReference type="InterPro" id="IPR041492">
    <property type="entry name" value="HAD_2"/>
</dbReference>
<organism evidence="1 2">
    <name type="scientific">Catenovulum agarivorans DS-2</name>
    <dbReference type="NCBI Taxonomy" id="1328313"/>
    <lineage>
        <taxon>Bacteria</taxon>
        <taxon>Pseudomonadati</taxon>
        <taxon>Pseudomonadota</taxon>
        <taxon>Gammaproteobacteria</taxon>
        <taxon>Alteromonadales</taxon>
        <taxon>Alteromonadaceae</taxon>
        <taxon>Catenovulum</taxon>
    </lineage>
</organism>
<name>W7QP05_9ALTE</name>